<dbReference type="EMBL" id="JACRUJ010000001">
    <property type="protein sequence ID" value="MBC5840089.1"/>
    <property type="molecule type" value="Genomic_DNA"/>
</dbReference>
<protein>
    <submittedName>
        <fullName evidence="1">DUF4907 domain-containing protein</fullName>
    </submittedName>
</protein>
<dbReference type="Proteomes" id="UP000629963">
    <property type="component" value="Unassembled WGS sequence"/>
</dbReference>
<accession>A0ABR7J3F9</accession>
<dbReference type="InterPro" id="IPR032593">
    <property type="entry name" value="DUF4907"/>
</dbReference>
<name>A0ABR7J3F9_9FLAO</name>
<reference evidence="1 2" key="1">
    <citation type="submission" date="2020-08" db="EMBL/GenBank/DDBJ databases">
        <title>Description of novel Flavobacterium F-380 isolate.</title>
        <authorList>
            <person name="Saticioglu I.B."/>
            <person name="Duman M."/>
            <person name="Altun S."/>
        </authorList>
    </citation>
    <scope>NUCLEOTIDE SEQUENCE [LARGE SCALE GENOMIC DNA]</scope>
    <source>
        <strain evidence="1 2">F-380</strain>
    </source>
</reference>
<keyword evidence="2" id="KW-1185">Reference proteome</keyword>
<proteinExistence type="predicted"/>
<organism evidence="1 2">
    <name type="scientific">Flavobacterium kayseriense</name>
    <dbReference type="NCBI Taxonomy" id="2764714"/>
    <lineage>
        <taxon>Bacteria</taxon>
        <taxon>Pseudomonadati</taxon>
        <taxon>Bacteroidota</taxon>
        <taxon>Flavobacteriia</taxon>
        <taxon>Flavobacteriales</taxon>
        <taxon>Flavobacteriaceae</taxon>
        <taxon>Flavobacterium</taxon>
    </lineage>
</organism>
<evidence type="ECO:0000313" key="2">
    <source>
        <dbReference type="Proteomes" id="UP000629963"/>
    </source>
</evidence>
<sequence>MIINTTSKFFWIKIQKNLIIKSKYVMILLLFITLFTSCNSKQNFELKAIKLNSGWGYTISNDQKIIIKQTIIPVISENKHFQTKEEALKVGKLVLDKLNKNRSPSVTEKDLILLSIKT</sequence>
<evidence type="ECO:0000313" key="1">
    <source>
        <dbReference type="EMBL" id="MBC5840089.1"/>
    </source>
</evidence>
<gene>
    <name evidence="1" type="ORF">H8R23_01620</name>
</gene>
<comment type="caution">
    <text evidence="1">The sequence shown here is derived from an EMBL/GenBank/DDBJ whole genome shotgun (WGS) entry which is preliminary data.</text>
</comment>
<dbReference type="Pfam" id="PF16250">
    <property type="entry name" value="DUF4907"/>
    <property type="match status" value="1"/>
</dbReference>